<dbReference type="SUPFAM" id="SSF103190">
    <property type="entry name" value="Sensory domain-like"/>
    <property type="match status" value="1"/>
</dbReference>
<dbReference type="Pfam" id="PF00015">
    <property type="entry name" value="MCPsignal"/>
    <property type="match status" value="1"/>
</dbReference>
<dbReference type="InterPro" id="IPR003660">
    <property type="entry name" value="HAMP_dom"/>
</dbReference>
<evidence type="ECO:0000256" key="6">
    <source>
        <dbReference type="SAM" id="Phobius"/>
    </source>
</evidence>
<feature type="domain" description="T-SNARE coiled-coil homology" evidence="8">
    <location>
        <begin position="587"/>
        <end position="649"/>
    </location>
</feature>
<dbReference type="STRING" id="349521.HCH_04875"/>
<dbReference type="SMART" id="SM00304">
    <property type="entry name" value="HAMP"/>
    <property type="match status" value="1"/>
</dbReference>
<dbReference type="GO" id="GO:0006935">
    <property type="term" value="P:chemotaxis"/>
    <property type="evidence" value="ECO:0007669"/>
    <property type="project" value="InterPro"/>
</dbReference>
<evidence type="ECO:0000256" key="1">
    <source>
        <dbReference type="ARBA" id="ARBA00004429"/>
    </source>
</evidence>
<evidence type="ECO:0000259" key="8">
    <source>
        <dbReference type="PROSITE" id="PS50192"/>
    </source>
</evidence>
<dbReference type="InterPro" id="IPR004090">
    <property type="entry name" value="Chemotax_Me-accpt_rcpt"/>
</dbReference>
<dbReference type="InterPro" id="IPR029151">
    <property type="entry name" value="Sensor-like_sf"/>
</dbReference>
<dbReference type="PROSITE" id="PS50192">
    <property type="entry name" value="T_SNARE"/>
    <property type="match status" value="1"/>
</dbReference>
<dbReference type="GO" id="GO:0007165">
    <property type="term" value="P:signal transduction"/>
    <property type="evidence" value="ECO:0007669"/>
    <property type="project" value="UniProtKB-KW"/>
</dbReference>
<dbReference type="CDD" id="cd06225">
    <property type="entry name" value="HAMP"/>
    <property type="match status" value="1"/>
</dbReference>
<dbReference type="Proteomes" id="UP000000238">
    <property type="component" value="Chromosome"/>
</dbReference>
<sequence length="672" mass="72358">MFRRSIAVRLSSVVALCIAVVLGVASFFLIHSVDKTVTQLTRSDLQHLVGAAHMAAKAYSEELDNEAVRLSEVFGLTFPGEFSISAGEKVDVAGQSVFQMYSGDTPLAGNYTAVDNFASATGGNATIFVRRDDDFVRLVTSVKKEDGSRAIGTLLSHSSPAYEKNLRGEAYTGKVTLFGRDFITNYTPIKNSRGEVVGIRYIGIEFSSSLANLKRQLGSQKIGEEGLLFVINADKGEARGTFLLHPSLEGKNVVGQDGLGQAVSAMLQNHNGEVTFTTQDASGAQRSYLAFFQEAPELRWVVAAAMPMNEISATSDWLLNVMILTTVLIVAILSFVIWFATKRMVGKPLEEAVFWMEEMAQGDYSRDIEVNREDEAGRLQKALNIMHRHMRDIVKDIASTATDLASASYQLSDASKQVAAGSTQQSQAASSMASTIEELTVSIDRLSENADEAQRLSSESFHTAEDGAVVIERAGEEMQRISTTVKASSETIGALGELSEQISSIIMVIETIAGQTNLLALNAAIEAARAGEQGRGFAVVADEVRSLAARTTESAREITSTIAKIQEGSLEAVETMSRGVEQVEQGATLAGQAGSSIHGIRNSAKQVMDVFSDISLMLREQAQASTDVARNVEQIATMTETNNRAVQDVATAARELENMAGGLKTLVGRFRT</sequence>
<dbReference type="GO" id="GO:0004888">
    <property type="term" value="F:transmembrane signaling receptor activity"/>
    <property type="evidence" value="ECO:0007669"/>
    <property type="project" value="InterPro"/>
</dbReference>
<name>Q2SCQ8_HAHCH</name>
<dbReference type="PANTHER" id="PTHR32089">
    <property type="entry name" value="METHYL-ACCEPTING CHEMOTAXIS PROTEIN MCPB"/>
    <property type="match status" value="1"/>
</dbReference>
<dbReference type="InterPro" id="IPR033462">
    <property type="entry name" value="Cache_3-Cache_2"/>
</dbReference>
<dbReference type="CDD" id="cd11386">
    <property type="entry name" value="MCP_signal"/>
    <property type="match status" value="1"/>
</dbReference>
<dbReference type="Gene3D" id="1.10.287.950">
    <property type="entry name" value="Methyl-accepting chemotaxis protein"/>
    <property type="match status" value="1"/>
</dbReference>
<dbReference type="SUPFAM" id="SSF58104">
    <property type="entry name" value="Methyl-accepting chemotaxis protein (MCP) signaling domain"/>
    <property type="match status" value="1"/>
</dbReference>
<reference evidence="10 11" key="1">
    <citation type="journal article" date="2005" name="Nucleic Acids Res.">
        <title>Genomic blueprint of Hahella chejuensis, a marine microbe producing an algicidal agent.</title>
        <authorList>
            <person name="Jeong H."/>
            <person name="Yim J.H."/>
            <person name="Lee C."/>
            <person name="Choi S.-H."/>
            <person name="Park Y.K."/>
            <person name="Yoon S.H."/>
            <person name="Hur C.-G."/>
            <person name="Kang H.-Y."/>
            <person name="Kim D."/>
            <person name="Lee H.H."/>
            <person name="Park K.H."/>
            <person name="Park S.-H."/>
            <person name="Park H.-S."/>
            <person name="Lee H.K."/>
            <person name="Oh T.K."/>
            <person name="Kim J.F."/>
        </authorList>
    </citation>
    <scope>NUCLEOTIDE SEQUENCE [LARGE SCALE GENOMIC DNA]</scope>
    <source>
        <strain evidence="10 11">KCTC 2396</strain>
    </source>
</reference>
<keyword evidence="11" id="KW-1185">Reference proteome</keyword>
<comment type="subcellular location">
    <subcellularLocation>
        <location evidence="1">Cell inner membrane</location>
        <topology evidence="1">Multi-pass membrane protein</topology>
    </subcellularLocation>
</comment>
<comment type="similarity">
    <text evidence="4">Belongs to the methyl-accepting chemotaxis (MCP) protein family.</text>
</comment>
<protein>
    <submittedName>
        <fullName evidence="10">Methyl-accepting chemotaxis protein</fullName>
    </submittedName>
</protein>
<feature type="domain" description="Methyl-accepting transducer" evidence="7">
    <location>
        <begin position="400"/>
        <end position="636"/>
    </location>
</feature>
<dbReference type="AlphaFoldDB" id="Q2SCQ8"/>
<dbReference type="SMART" id="SM00283">
    <property type="entry name" value="MA"/>
    <property type="match status" value="1"/>
</dbReference>
<dbReference type="CDD" id="cd12912">
    <property type="entry name" value="PDC2_MCP_like"/>
    <property type="match status" value="1"/>
</dbReference>
<evidence type="ECO:0000313" key="11">
    <source>
        <dbReference type="Proteomes" id="UP000000238"/>
    </source>
</evidence>
<keyword evidence="6" id="KW-0812">Transmembrane</keyword>
<dbReference type="Pfam" id="PF17201">
    <property type="entry name" value="Cache_3-Cache_2"/>
    <property type="match status" value="1"/>
</dbReference>
<organism evidence="10 11">
    <name type="scientific">Hahella chejuensis (strain KCTC 2396)</name>
    <dbReference type="NCBI Taxonomy" id="349521"/>
    <lineage>
        <taxon>Bacteria</taxon>
        <taxon>Pseudomonadati</taxon>
        <taxon>Pseudomonadota</taxon>
        <taxon>Gammaproteobacteria</taxon>
        <taxon>Oceanospirillales</taxon>
        <taxon>Hahellaceae</taxon>
        <taxon>Hahella</taxon>
    </lineage>
</organism>
<proteinExistence type="inferred from homology"/>
<keyword evidence="6" id="KW-1133">Transmembrane helix</keyword>
<dbReference type="PRINTS" id="PR00260">
    <property type="entry name" value="CHEMTRNSDUCR"/>
</dbReference>
<evidence type="ECO:0000259" key="9">
    <source>
        <dbReference type="PROSITE" id="PS50885"/>
    </source>
</evidence>
<dbReference type="eggNOG" id="COG0840">
    <property type="taxonomic scope" value="Bacteria"/>
</dbReference>
<evidence type="ECO:0000313" key="10">
    <source>
        <dbReference type="EMBL" id="ABC31566.1"/>
    </source>
</evidence>
<keyword evidence="2" id="KW-0997">Cell inner membrane</keyword>
<keyword evidence="6" id="KW-0472">Membrane</keyword>
<keyword evidence="2" id="KW-1003">Cell membrane</keyword>
<dbReference type="GO" id="GO:0005886">
    <property type="term" value="C:plasma membrane"/>
    <property type="evidence" value="ECO:0007669"/>
    <property type="project" value="UniProtKB-SubCell"/>
</dbReference>
<dbReference type="EMBL" id="CP000155">
    <property type="protein sequence ID" value="ABC31566.1"/>
    <property type="molecule type" value="Genomic_DNA"/>
</dbReference>
<evidence type="ECO:0000256" key="2">
    <source>
        <dbReference type="ARBA" id="ARBA00022519"/>
    </source>
</evidence>
<dbReference type="PROSITE" id="PS50111">
    <property type="entry name" value="CHEMOTAXIS_TRANSDUC_2"/>
    <property type="match status" value="1"/>
</dbReference>
<dbReference type="RefSeq" id="WP_011398631.1">
    <property type="nucleotide sequence ID" value="NC_007645.1"/>
</dbReference>
<feature type="domain" description="HAMP" evidence="9">
    <location>
        <begin position="356"/>
        <end position="395"/>
    </location>
</feature>
<dbReference type="InterPro" id="IPR000727">
    <property type="entry name" value="T_SNARE_dom"/>
</dbReference>
<dbReference type="KEGG" id="hch:HCH_04875"/>
<accession>Q2SCQ8</accession>
<keyword evidence="3 5" id="KW-0807">Transducer</keyword>
<gene>
    <name evidence="10" type="ordered locus">HCH_04875</name>
</gene>
<dbReference type="Gene3D" id="3.30.450.20">
    <property type="entry name" value="PAS domain"/>
    <property type="match status" value="1"/>
</dbReference>
<evidence type="ECO:0000256" key="3">
    <source>
        <dbReference type="ARBA" id="ARBA00023224"/>
    </source>
</evidence>
<feature type="transmembrane region" description="Helical" evidence="6">
    <location>
        <begin position="317"/>
        <end position="340"/>
    </location>
</feature>
<evidence type="ECO:0000256" key="4">
    <source>
        <dbReference type="ARBA" id="ARBA00029447"/>
    </source>
</evidence>
<dbReference type="OrthoDB" id="9760371at2"/>
<dbReference type="HOGENOM" id="CLU_000445_107_19_6"/>
<evidence type="ECO:0000256" key="5">
    <source>
        <dbReference type="PROSITE-ProRule" id="PRU00284"/>
    </source>
</evidence>
<dbReference type="PANTHER" id="PTHR32089:SF112">
    <property type="entry name" value="LYSOZYME-LIKE PROTEIN-RELATED"/>
    <property type="match status" value="1"/>
</dbReference>
<dbReference type="Pfam" id="PF00672">
    <property type="entry name" value="HAMP"/>
    <property type="match status" value="1"/>
</dbReference>
<dbReference type="InterPro" id="IPR004089">
    <property type="entry name" value="MCPsignal_dom"/>
</dbReference>
<evidence type="ECO:0000259" key="7">
    <source>
        <dbReference type="PROSITE" id="PS50111"/>
    </source>
</evidence>
<feature type="transmembrane region" description="Helical" evidence="6">
    <location>
        <begin position="12"/>
        <end position="33"/>
    </location>
</feature>
<dbReference type="PROSITE" id="PS50885">
    <property type="entry name" value="HAMP"/>
    <property type="match status" value="1"/>
</dbReference>
<dbReference type="FunFam" id="1.10.287.950:FF:000001">
    <property type="entry name" value="Methyl-accepting chemotaxis sensory transducer"/>
    <property type="match status" value="1"/>
</dbReference>